<dbReference type="PANTHER" id="PTHR16222:SF24">
    <property type="entry name" value="ADP-RIBOSYLHYDROLASE ARH3"/>
    <property type="match status" value="1"/>
</dbReference>
<keyword evidence="3" id="KW-0460">Magnesium</keyword>
<proteinExistence type="inferred from homology"/>
<feature type="binding site" evidence="3">
    <location>
        <position position="286"/>
    </location>
    <ligand>
        <name>Mg(2+)</name>
        <dbReference type="ChEBI" id="CHEBI:18420"/>
        <label>1</label>
    </ligand>
</feature>
<feature type="binding site" evidence="3">
    <location>
        <position position="70"/>
    </location>
    <ligand>
        <name>Mg(2+)</name>
        <dbReference type="ChEBI" id="CHEBI:18420"/>
        <label>1</label>
    </ligand>
</feature>
<dbReference type="InterPro" id="IPR036705">
    <property type="entry name" value="Ribosyl_crysJ1_sf"/>
</dbReference>
<dbReference type="Pfam" id="PF03747">
    <property type="entry name" value="ADP_ribosyl_GH"/>
    <property type="match status" value="1"/>
</dbReference>
<reference evidence="5" key="2">
    <citation type="submission" date="2014-05" db="EMBL/GenBank/DDBJ databases">
        <title>Draft genome sequence of Virgibacillus massiliensis Vm-5.</title>
        <authorList>
            <person name="Khelaifia S."/>
            <person name="Croce O."/>
            <person name="Lagier J.C."/>
            <person name="Raoult D."/>
        </authorList>
    </citation>
    <scope>NUCLEOTIDE SEQUENCE [LARGE SCALE GENOMIC DNA]</scope>
    <source>
        <strain evidence="5">Vm-5</strain>
    </source>
</reference>
<evidence type="ECO:0000256" key="3">
    <source>
        <dbReference type="PIRSR" id="PIRSR605502-1"/>
    </source>
</evidence>
<keyword evidence="5" id="KW-1185">Reference proteome</keyword>
<comment type="caution">
    <text evidence="4">The sequence shown here is derived from an EMBL/GenBank/DDBJ whole genome shotgun (WGS) entry which is preliminary data.</text>
</comment>
<protein>
    <submittedName>
        <fullName evidence="4">ADP-ribosyl-[dinitrogen reductase] glycohydrolase</fullName>
    </submittedName>
</protein>
<dbReference type="PANTHER" id="PTHR16222">
    <property type="entry name" value="ADP-RIBOSYLGLYCOHYDROLASE"/>
    <property type="match status" value="1"/>
</dbReference>
<evidence type="ECO:0000256" key="1">
    <source>
        <dbReference type="ARBA" id="ARBA00010702"/>
    </source>
</evidence>
<keyword evidence="2 4" id="KW-0378">Hydrolase</keyword>
<dbReference type="SUPFAM" id="SSF101478">
    <property type="entry name" value="ADP-ribosylglycohydrolase"/>
    <property type="match status" value="1"/>
</dbReference>
<sequence>MDKRRMIDRWEDDNKSFLKLSVKQRIMPTIYGGIIGDLLGVPVEFRKRDSYCIKDVTGFGTYNQPPGTWSDDTSLTMCLIENLIEEGPKTDLMDKFVQYKRDGYWTPYGKMFDIGRTTDEAITRYEHGMTVEECGGRDEYENGNGAIMRIAPLVFVLYNEFNFMKKVEFIKSFTKLTHAHPRSIVGSIIFIEFLFRLYHNNTPQEALNVIKRLFDKNFDESHNYQQELNCYARLFDNEFFELDKVEINSDGYVVHTLEAAIWCLGNSTNFVEAVLKAVNLGDDTDTIAAITGNMAGMYYKMKEIPSEWLDKIARKRDIDKLVNNFYHYCADKAVLEEYGSN</sequence>
<dbReference type="Gene3D" id="1.10.4080.10">
    <property type="entry name" value="ADP-ribosylation/Crystallin J1"/>
    <property type="match status" value="1"/>
</dbReference>
<dbReference type="InterPro" id="IPR050792">
    <property type="entry name" value="ADP-ribosylglycohydrolase"/>
</dbReference>
<name>A0A024QCX0_9BACI</name>
<comment type="cofactor">
    <cofactor evidence="3">
        <name>Mg(2+)</name>
        <dbReference type="ChEBI" id="CHEBI:18420"/>
    </cofactor>
    <text evidence="3">Binds 2 magnesium ions per subunit.</text>
</comment>
<dbReference type="eggNOG" id="COG1397">
    <property type="taxonomic scope" value="Bacteria"/>
</dbReference>
<dbReference type="GO" id="GO:0016787">
    <property type="term" value="F:hydrolase activity"/>
    <property type="evidence" value="ECO:0007669"/>
    <property type="project" value="UniProtKB-KW"/>
</dbReference>
<feature type="binding site" evidence="3">
    <location>
        <position position="285"/>
    </location>
    <ligand>
        <name>Mg(2+)</name>
        <dbReference type="ChEBI" id="CHEBI:18420"/>
        <label>1</label>
    </ligand>
</feature>
<reference evidence="4 5" key="1">
    <citation type="submission" date="2014-03" db="EMBL/GenBank/DDBJ databases">
        <authorList>
            <person name="Urmite Genomes U."/>
        </authorList>
    </citation>
    <scope>NUCLEOTIDE SEQUENCE [LARGE SCALE GENOMIC DNA]</scope>
    <source>
        <strain evidence="4 5">Vm-5</strain>
    </source>
</reference>
<evidence type="ECO:0000313" key="5">
    <source>
        <dbReference type="Proteomes" id="UP000028875"/>
    </source>
</evidence>
<organism evidence="4 5">
    <name type="scientific">Virgibacillus massiliensis</name>
    <dbReference type="NCBI Taxonomy" id="1462526"/>
    <lineage>
        <taxon>Bacteria</taxon>
        <taxon>Bacillati</taxon>
        <taxon>Bacillota</taxon>
        <taxon>Bacilli</taxon>
        <taxon>Bacillales</taxon>
        <taxon>Bacillaceae</taxon>
        <taxon>Virgibacillus</taxon>
    </lineage>
</organism>
<comment type="similarity">
    <text evidence="1">Belongs to the ADP-ribosylglycohydrolase family.</text>
</comment>
<dbReference type="AlphaFoldDB" id="A0A024QCX0"/>
<feature type="binding site" evidence="3">
    <location>
        <position position="71"/>
    </location>
    <ligand>
        <name>Mg(2+)</name>
        <dbReference type="ChEBI" id="CHEBI:18420"/>
        <label>1</label>
    </ligand>
</feature>
<keyword evidence="3" id="KW-0479">Metal-binding</keyword>
<dbReference type="Proteomes" id="UP000028875">
    <property type="component" value="Unassembled WGS sequence"/>
</dbReference>
<accession>A0A024QCX0</accession>
<dbReference type="EMBL" id="CCDP010000002">
    <property type="protein sequence ID" value="CDQ40388.1"/>
    <property type="molecule type" value="Genomic_DNA"/>
</dbReference>
<feature type="binding site" evidence="3">
    <location>
        <position position="283"/>
    </location>
    <ligand>
        <name>Mg(2+)</name>
        <dbReference type="ChEBI" id="CHEBI:18420"/>
        <label>1</label>
    </ligand>
</feature>
<evidence type="ECO:0000313" key="4">
    <source>
        <dbReference type="EMBL" id="CDQ40388.1"/>
    </source>
</evidence>
<evidence type="ECO:0000256" key="2">
    <source>
        <dbReference type="ARBA" id="ARBA00022801"/>
    </source>
</evidence>
<gene>
    <name evidence="4" type="primary">draG</name>
    <name evidence="4" type="ORF">BN990_02710</name>
</gene>
<dbReference type="InterPro" id="IPR005502">
    <property type="entry name" value="Ribosyl_crysJ1"/>
</dbReference>
<dbReference type="STRING" id="1462526.BN990_02710"/>
<dbReference type="OrthoDB" id="9798107at2"/>
<dbReference type="GO" id="GO:0046872">
    <property type="term" value="F:metal ion binding"/>
    <property type="evidence" value="ECO:0007669"/>
    <property type="project" value="UniProtKB-KW"/>
</dbReference>
<feature type="binding site" evidence="3">
    <location>
        <position position="72"/>
    </location>
    <ligand>
        <name>Mg(2+)</name>
        <dbReference type="ChEBI" id="CHEBI:18420"/>
        <label>1</label>
    </ligand>
</feature>